<dbReference type="CDD" id="cd00985">
    <property type="entry name" value="Maf_Ham1"/>
    <property type="match status" value="1"/>
</dbReference>
<dbReference type="AlphaFoldDB" id="A0A1I1EEV4"/>
<dbReference type="RefSeq" id="WP_091501464.1">
    <property type="nucleotide sequence ID" value="NZ_FOLI01000001.1"/>
</dbReference>
<protein>
    <submittedName>
        <fullName evidence="2">XTP/dITP diphosphohydrolase</fullName>
    </submittedName>
</protein>
<dbReference type="InterPro" id="IPR002637">
    <property type="entry name" value="RdgB/HAM1"/>
</dbReference>
<evidence type="ECO:0000256" key="1">
    <source>
        <dbReference type="ARBA" id="ARBA00022801"/>
    </source>
</evidence>
<reference evidence="2 3" key="1">
    <citation type="submission" date="2016-10" db="EMBL/GenBank/DDBJ databases">
        <authorList>
            <person name="de Groot N.N."/>
        </authorList>
    </citation>
    <scope>NUCLEOTIDE SEQUENCE [LARGE SCALE GENOMIC DNA]</scope>
    <source>
        <strain evidence="2 3">DSM 19113</strain>
    </source>
</reference>
<dbReference type="InterPro" id="IPR029001">
    <property type="entry name" value="ITPase-like_fam"/>
</dbReference>
<evidence type="ECO:0000313" key="3">
    <source>
        <dbReference type="Proteomes" id="UP000199376"/>
    </source>
</evidence>
<gene>
    <name evidence="2" type="ORF">SAMN05660453_0378</name>
</gene>
<dbReference type="STRING" id="283737.SAMN05660453_0378"/>
<dbReference type="SUPFAM" id="SSF52972">
    <property type="entry name" value="ITPase-like"/>
    <property type="match status" value="1"/>
</dbReference>
<dbReference type="GO" id="GO:0009143">
    <property type="term" value="P:nucleoside triphosphate catabolic process"/>
    <property type="evidence" value="ECO:0007669"/>
    <property type="project" value="InterPro"/>
</dbReference>
<sequence length="201" mass="22306">MRLVFASNNKAKTREMAKFTKLFGFDLVSYVDVLGEKLSFPAESTTSQKENAEQKALFIHEHLPNEWVLADDTGFFLEAFPERFGVTASREFASLGLHGNEEVNDYLLDLYKDIPDEQRGAYFLSTMALCSPDGKVTVAAERGGVRMARELHPGPDLGGITDLLLAENGKSLSEMPVEEAVVYHDRGRTFKALIEKAGLSK</sequence>
<name>A0A1I1EEV4_9LACO</name>
<dbReference type="Pfam" id="PF01725">
    <property type="entry name" value="Ham1p_like"/>
    <property type="match status" value="1"/>
</dbReference>
<proteinExistence type="predicted"/>
<evidence type="ECO:0000313" key="2">
    <source>
        <dbReference type="EMBL" id="SFB83858.1"/>
    </source>
</evidence>
<dbReference type="Proteomes" id="UP000199376">
    <property type="component" value="Unassembled WGS sequence"/>
</dbReference>
<dbReference type="GO" id="GO:0047429">
    <property type="term" value="F:nucleoside triphosphate diphosphatase activity"/>
    <property type="evidence" value="ECO:0007669"/>
    <property type="project" value="InterPro"/>
</dbReference>
<dbReference type="Gene3D" id="3.90.950.10">
    <property type="match status" value="1"/>
</dbReference>
<accession>A0A1I1EEV4</accession>
<organism evidence="2 3">
    <name type="scientific">Fructobacillus durionis</name>
    <dbReference type="NCBI Taxonomy" id="283737"/>
    <lineage>
        <taxon>Bacteria</taxon>
        <taxon>Bacillati</taxon>
        <taxon>Bacillota</taxon>
        <taxon>Bacilli</taxon>
        <taxon>Lactobacillales</taxon>
        <taxon>Lactobacillaceae</taxon>
        <taxon>Fructobacillus</taxon>
    </lineage>
</organism>
<keyword evidence="1 2" id="KW-0378">Hydrolase</keyword>
<keyword evidence="3" id="KW-1185">Reference proteome</keyword>
<dbReference type="EMBL" id="FOLI01000001">
    <property type="protein sequence ID" value="SFB83858.1"/>
    <property type="molecule type" value="Genomic_DNA"/>
</dbReference>
<dbReference type="OrthoDB" id="2142580at2"/>